<dbReference type="AlphaFoldDB" id="A0A1E7Z567"/>
<evidence type="ECO:0008006" key="5">
    <source>
        <dbReference type="Google" id="ProtNLM"/>
    </source>
</evidence>
<dbReference type="OrthoDB" id="10008040at2"/>
<sequence>MKIVKQLSTIACIGLFTCVLGACSEEKQEQTEESMSKMKGAASEMMDDAKNAASDLADKTEDFAEDAADKAEDWADDAGNAIEDNCEKMKEKMDLEDKDC</sequence>
<dbReference type="Gene3D" id="1.10.287.700">
    <property type="entry name" value="Helix hairpin bin"/>
    <property type="match status" value="1"/>
</dbReference>
<protein>
    <recommendedName>
        <fullName evidence="5">Late embryogenesis abundant protein</fullName>
    </recommendedName>
</protein>
<comment type="caution">
    <text evidence="3">The sequence shown here is derived from an EMBL/GenBank/DDBJ whole genome shotgun (WGS) entry which is preliminary data.</text>
</comment>
<keyword evidence="2" id="KW-0732">Signal</keyword>
<dbReference type="STRING" id="1656094.BFC18_01020"/>
<dbReference type="EMBL" id="MDHN01000045">
    <property type="protein sequence ID" value="OFC68665.1"/>
    <property type="molecule type" value="Genomic_DNA"/>
</dbReference>
<feature type="region of interest" description="Disordered" evidence="1">
    <location>
        <begin position="27"/>
        <end position="47"/>
    </location>
</feature>
<feature type="signal peptide" evidence="2">
    <location>
        <begin position="1"/>
        <end position="21"/>
    </location>
</feature>
<evidence type="ECO:0000256" key="1">
    <source>
        <dbReference type="SAM" id="MobiDB-lite"/>
    </source>
</evidence>
<organism evidence="3 4">
    <name type="scientific">Alteromonas confluentis</name>
    <dbReference type="NCBI Taxonomy" id="1656094"/>
    <lineage>
        <taxon>Bacteria</taxon>
        <taxon>Pseudomonadati</taxon>
        <taxon>Pseudomonadota</taxon>
        <taxon>Gammaproteobacteria</taxon>
        <taxon>Alteromonadales</taxon>
        <taxon>Alteromonadaceae</taxon>
        <taxon>Alteromonas/Salinimonas group</taxon>
        <taxon>Alteromonas</taxon>
    </lineage>
</organism>
<evidence type="ECO:0000256" key="2">
    <source>
        <dbReference type="SAM" id="SignalP"/>
    </source>
</evidence>
<reference evidence="3 4" key="1">
    <citation type="submission" date="2016-08" db="EMBL/GenBank/DDBJ databases">
        <authorList>
            <person name="Seilhamer J.J."/>
        </authorList>
    </citation>
    <scope>NUCLEOTIDE SEQUENCE [LARGE SCALE GENOMIC DNA]</scope>
    <source>
        <strain evidence="3 4">KCTC 42603</strain>
    </source>
</reference>
<gene>
    <name evidence="3" type="ORF">BFC18_01020</name>
</gene>
<name>A0A1E7Z567_9ALTE</name>
<feature type="compositionally biased region" description="Basic and acidic residues" evidence="1">
    <location>
        <begin position="27"/>
        <end position="36"/>
    </location>
</feature>
<feature type="chain" id="PRO_5009209404" description="Late embryogenesis abundant protein" evidence="2">
    <location>
        <begin position="22"/>
        <end position="100"/>
    </location>
</feature>
<dbReference type="PROSITE" id="PS51257">
    <property type="entry name" value="PROKAR_LIPOPROTEIN"/>
    <property type="match status" value="1"/>
</dbReference>
<evidence type="ECO:0000313" key="4">
    <source>
        <dbReference type="Proteomes" id="UP000175691"/>
    </source>
</evidence>
<accession>A0A1E7Z567</accession>
<keyword evidence="4" id="KW-1185">Reference proteome</keyword>
<proteinExistence type="predicted"/>
<dbReference type="Proteomes" id="UP000175691">
    <property type="component" value="Unassembled WGS sequence"/>
</dbReference>
<evidence type="ECO:0000313" key="3">
    <source>
        <dbReference type="EMBL" id="OFC68665.1"/>
    </source>
</evidence>
<dbReference type="RefSeq" id="WP_070127704.1">
    <property type="nucleotide sequence ID" value="NZ_MDHN01000045.1"/>
</dbReference>